<comment type="caution">
    <text evidence="1">The sequence shown here is derived from an EMBL/GenBank/DDBJ whole genome shotgun (WGS) entry which is preliminary data.</text>
</comment>
<dbReference type="InterPro" id="IPR002746">
    <property type="entry name" value="UPF0216"/>
</dbReference>
<name>A0A7C3EXH1_9CREN</name>
<reference evidence="1" key="1">
    <citation type="journal article" date="2020" name="mSystems">
        <title>Genome- and Community-Level Interaction Insights into Carbon Utilization and Element Cycling Functions of Hydrothermarchaeota in Hydrothermal Sediment.</title>
        <authorList>
            <person name="Zhou Z."/>
            <person name="Liu Y."/>
            <person name="Xu W."/>
            <person name="Pan J."/>
            <person name="Luo Z.H."/>
            <person name="Li M."/>
        </authorList>
    </citation>
    <scope>NUCLEOTIDE SEQUENCE [LARGE SCALE GENOMIC DNA]</scope>
    <source>
        <strain evidence="1">SpSt-468</strain>
    </source>
</reference>
<sequence>MKEASGNLENDGENLGKAFFEVELRKINDSLPRSRRPILELANEASPSYTNLAGETIAMNPREISELLKKFPHELLESVRLPIVILKESSAKKGIYLIDGNDSEKELVCSLINKSPVNKYLYRPDIMDLCAFCPSLITFGFIY</sequence>
<dbReference type="Pfam" id="PF01886">
    <property type="entry name" value="DUF61"/>
    <property type="match status" value="1"/>
</dbReference>
<proteinExistence type="predicted"/>
<accession>A0A7C3EXH1</accession>
<evidence type="ECO:0000313" key="1">
    <source>
        <dbReference type="EMBL" id="HFK21049.1"/>
    </source>
</evidence>
<gene>
    <name evidence="1" type="ORF">ENS19_07245</name>
</gene>
<protein>
    <submittedName>
        <fullName evidence="1">DUF61 family protein</fullName>
    </submittedName>
</protein>
<organism evidence="1">
    <name type="scientific">Candidatus Methanomethylicus mesodigestus</name>
    <dbReference type="NCBI Taxonomy" id="1867258"/>
    <lineage>
        <taxon>Archaea</taxon>
        <taxon>Thermoproteota</taxon>
        <taxon>Methanosuratincolia</taxon>
        <taxon>Candidatus Methanomethylicales</taxon>
        <taxon>Candidatus Methanomethylicaceae</taxon>
        <taxon>Candidatus Methanomethylicus</taxon>
    </lineage>
</organism>
<dbReference type="EMBL" id="DSTX01000012">
    <property type="protein sequence ID" value="HFK21049.1"/>
    <property type="molecule type" value="Genomic_DNA"/>
</dbReference>
<dbReference type="AlphaFoldDB" id="A0A7C3EXH1"/>